<proteinExistence type="predicted"/>
<evidence type="ECO:0000313" key="2">
    <source>
        <dbReference type="EMBL" id="KZW02168.1"/>
    </source>
</evidence>
<protein>
    <submittedName>
        <fullName evidence="2">Uncharacterized protein</fullName>
    </submittedName>
</protein>
<dbReference type="InParanoid" id="A0A165PH45"/>
<feature type="compositionally biased region" description="Low complexity" evidence="1">
    <location>
        <begin position="18"/>
        <end position="27"/>
    </location>
</feature>
<sequence>MKRTYVRIRTLSCTSYLPHSSPNSISNSRRRHGRHEPSELHRHRPPSLPPFVTVEILRIHTKNMKPDPTGRLEILRIYTKNMNQRRWGHSFRKARTLFNYSSHYILGAVRVTLEVQSRVVVMAATSRPNSIDTALCHPFVTVDILRIHTKNMIPDPTGRLEILRIYTNYIIQRRWRRSSRKARTLFFT</sequence>
<dbReference type="STRING" id="1314781.A0A165PH45"/>
<gene>
    <name evidence="2" type="ORF">EXIGLDRAFT_481567</name>
</gene>
<dbReference type="AlphaFoldDB" id="A0A165PH45"/>
<dbReference type="EMBL" id="KV425889">
    <property type="protein sequence ID" value="KZW02168.1"/>
    <property type="molecule type" value="Genomic_DNA"/>
</dbReference>
<name>A0A165PH45_EXIGL</name>
<evidence type="ECO:0000256" key="1">
    <source>
        <dbReference type="SAM" id="MobiDB-lite"/>
    </source>
</evidence>
<reference evidence="2 3" key="1">
    <citation type="journal article" date="2016" name="Mol. Biol. Evol.">
        <title>Comparative Genomics of Early-Diverging Mushroom-Forming Fungi Provides Insights into the Origins of Lignocellulose Decay Capabilities.</title>
        <authorList>
            <person name="Nagy L.G."/>
            <person name="Riley R."/>
            <person name="Tritt A."/>
            <person name="Adam C."/>
            <person name="Daum C."/>
            <person name="Floudas D."/>
            <person name="Sun H."/>
            <person name="Yadav J.S."/>
            <person name="Pangilinan J."/>
            <person name="Larsson K.H."/>
            <person name="Matsuura K."/>
            <person name="Barry K."/>
            <person name="Labutti K."/>
            <person name="Kuo R."/>
            <person name="Ohm R.A."/>
            <person name="Bhattacharya S.S."/>
            <person name="Shirouzu T."/>
            <person name="Yoshinaga Y."/>
            <person name="Martin F.M."/>
            <person name="Grigoriev I.V."/>
            <person name="Hibbett D.S."/>
        </authorList>
    </citation>
    <scope>NUCLEOTIDE SEQUENCE [LARGE SCALE GENOMIC DNA]</scope>
    <source>
        <strain evidence="2 3">HHB12029</strain>
    </source>
</reference>
<keyword evidence="3" id="KW-1185">Reference proteome</keyword>
<dbReference type="Proteomes" id="UP000077266">
    <property type="component" value="Unassembled WGS sequence"/>
</dbReference>
<evidence type="ECO:0000313" key="3">
    <source>
        <dbReference type="Proteomes" id="UP000077266"/>
    </source>
</evidence>
<accession>A0A165PH45</accession>
<feature type="region of interest" description="Disordered" evidence="1">
    <location>
        <begin position="18"/>
        <end position="47"/>
    </location>
</feature>
<organism evidence="2 3">
    <name type="scientific">Exidia glandulosa HHB12029</name>
    <dbReference type="NCBI Taxonomy" id="1314781"/>
    <lineage>
        <taxon>Eukaryota</taxon>
        <taxon>Fungi</taxon>
        <taxon>Dikarya</taxon>
        <taxon>Basidiomycota</taxon>
        <taxon>Agaricomycotina</taxon>
        <taxon>Agaricomycetes</taxon>
        <taxon>Auriculariales</taxon>
        <taxon>Exidiaceae</taxon>
        <taxon>Exidia</taxon>
    </lineage>
</organism>